<evidence type="ECO:0000313" key="10">
    <source>
        <dbReference type="Proteomes" id="UP000009022"/>
    </source>
</evidence>
<keyword evidence="4 7" id="KW-0378">Hydrolase</keyword>
<dbReference type="PRINTS" id="PR00719">
    <property type="entry name" value="LMWPTPASE"/>
</dbReference>
<evidence type="ECO:0000256" key="5">
    <source>
        <dbReference type="ARBA" id="ARBA00022912"/>
    </source>
</evidence>
<evidence type="ECO:0000256" key="3">
    <source>
        <dbReference type="ARBA" id="ARBA00022490"/>
    </source>
</evidence>
<comment type="subcellular location">
    <subcellularLocation>
        <location evidence="1 7">Cytoplasm</location>
    </subcellularLocation>
</comment>
<dbReference type="PANTHER" id="PTHR11717:SF7">
    <property type="entry name" value="LOW MOLECULAR WEIGHT PHOSPHOTYROSINE PROTEIN PHOSPHATASE"/>
    <property type="match status" value="1"/>
</dbReference>
<dbReference type="InterPro" id="IPR036196">
    <property type="entry name" value="Ptyr_pPase_sf"/>
</dbReference>
<dbReference type="STRING" id="10228.B3RLD4"/>
<comment type="catalytic activity">
    <reaction evidence="7">
        <text>O-phospho-L-tyrosyl-[protein] + H2O = L-tyrosyl-[protein] + phosphate</text>
        <dbReference type="Rhea" id="RHEA:10684"/>
        <dbReference type="Rhea" id="RHEA-COMP:10136"/>
        <dbReference type="Rhea" id="RHEA-COMP:20101"/>
        <dbReference type="ChEBI" id="CHEBI:15377"/>
        <dbReference type="ChEBI" id="CHEBI:43474"/>
        <dbReference type="ChEBI" id="CHEBI:46858"/>
        <dbReference type="ChEBI" id="CHEBI:61978"/>
        <dbReference type="EC" id="3.1.3.48"/>
    </reaction>
</comment>
<accession>B3RLD4</accession>
<dbReference type="CDD" id="cd16343">
    <property type="entry name" value="LMWPTP"/>
    <property type="match status" value="1"/>
</dbReference>
<dbReference type="Pfam" id="PF01451">
    <property type="entry name" value="LMWPc"/>
    <property type="match status" value="1"/>
</dbReference>
<keyword evidence="10" id="KW-1185">Reference proteome</keyword>
<dbReference type="CTD" id="6749166"/>
<dbReference type="EMBL" id="DS985241">
    <property type="protein sequence ID" value="EDV29523.1"/>
    <property type="molecule type" value="Genomic_DNA"/>
</dbReference>
<dbReference type="KEGG" id="tad:TRIADDRAFT_51967"/>
<dbReference type="PANTHER" id="PTHR11717">
    <property type="entry name" value="LOW MOLECULAR WEIGHT PROTEIN TYROSINE PHOSPHATASE"/>
    <property type="match status" value="1"/>
</dbReference>
<dbReference type="Proteomes" id="UP000009022">
    <property type="component" value="Unassembled WGS sequence"/>
</dbReference>
<dbReference type="GO" id="GO:0003993">
    <property type="term" value="F:acid phosphatase activity"/>
    <property type="evidence" value="ECO:0007669"/>
    <property type="project" value="UniProtKB-UniRule"/>
</dbReference>
<comment type="similarity">
    <text evidence="2 7">Belongs to the low molecular weight phosphotyrosine protein phosphatase family.</text>
</comment>
<dbReference type="GO" id="GO:0004726">
    <property type="term" value="F:non-membrane spanning protein tyrosine phosphatase activity"/>
    <property type="evidence" value="ECO:0007669"/>
    <property type="project" value="InterPro"/>
</dbReference>
<dbReference type="GeneID" id="6749166"/>
<evidence type="ECO:0000256" key="1">
    <source>
        <dbReference type="ARBA" id="ARBA00004496"/>
    </source>
</evidence>
<evidence type="ECO:0000256" key="6">
    <source>
        <dbReference type="PIRSR" id="PIRSR617867-1"/>
    </source>
</evidence>
<keyword evidence="3 7" id="KW-0963">Cytoplasm</keyword>
<keyword evidence="5 7" id="KW-0904">Protein phosphatase</keyword>
<evidence type="ECO:0000256" key="2">
    <source>
        <dbReference type="ARBA" id="ARBA00011063"/>
    </source>
</evidence>
<comment type="catalytic activity">
    <reaction evidence="7">
        <text>a phosphate monoester + H2O = an alcohol + phosphate</text>
        <dbReference type="Rhea" id="RHEA:15017"/>
        <dbReference type="ChEBI" id="CHEBI:15377"/>
        <dbReference type="ChEBI" id="CHEBI:30879"/>
        <dbReference type="ChEBI" id="CHEBI:43474"/>
        <dbReference type="ChEBI" id="CHEBI:67140"/>
        <dbReference type="EC" id="3.1.3.2"/>
    </reaction>
</comment>
<dbReference type="Gene3D" id="3.40.50.2300">
    <property type="match status" value="1"/>
</dbReference>
<dbReference type="EC" id="3.1.3.48" evidence="7"/>
<dbReference type="InterPro" id="IPR017867">
    <property type="entry name" value="Tyr_phospatase_low_mol_wt"/>
</dbReference>
<dbReference type="InterPro" id="IPR023485">
    <property type="entry name" value="Ptyr_pPase"/>
</dbReference>
<name>B3RLD4_TRIAD</name>
<dbReference type="GO" id="GO:0005737">
    <property type="term" value="C:cytoplasm"/>
    <property type="evidence" value="ECO:0007669"/>
    <property type="project" value="UniProtKB-SubCell"/>
</dbReference>
<dbReference type="OMA" id="ACEGICK"/>
<dbReference type="EC" id="3.1.3.2" evidence="7"/>
<dbReference type="SUPFAM" id="SSF52788">
    <property type="entry name" value="Phosphotyrosine protein phosphatases I"/>
    <property type="match status" value="1"/>
</dbReference>
<comment type="function">
    <text evidence="7">Acts on tyrosine phosphorylated proteins, low-MW aryl phosphates and natural and synthetic acyl phosphates.</text>
</comment>
<dbReference type="FunCoup" id="B3RLD4">
    <property type="interactions" value="1377"/>
</dbReference>
<dbReference type="RefSeq" id="XP_002108725.1">
    <property type="nucleotide sequence ID" value="XM_002108689.1"/>
</dbReference>
<reference evidence="9 10" key="1">
    <citation type="journal article" date="2008" name="Nature">
        <title>The Trichoplax genome and the nature of placozoans.</title>
        <authorList>
            <person name="Srivastava M."/>
            <person name="Begovic E."/>
            <person name="Chapman J."/>
            <person name="Putnam N.H."/>
            <person name="Hellsten U."/>
            <person name="Kawashima T."/>
            <person name="Kuo A."/>
            <person name="Mitros T."/>
            <person name="Salamov A."/>
            <person name="Carpenter M.L."/>
            <person name="Signorovitch A.Y."/>
            <person name="Moreno M.A."/>
            <person name="Kamm K."/>
            <person name="Grimwood J."/>
            <person name="Schmutz J."/>
            <person name="Shapiro H."/>
            <person name="Grigoriev I.V."/>
            <person name="Buss L.W."/>
            <person name="Schierwater B."/>
            <person name="Dellaporta S.L."/>
            <person name="Rokhsar D.S."/>
        </authorList>
    </citation>
    <scope>NUCLEOTIDE SEQUENCE [LARGE SCALE GENOMIC DNA]</scope>
    <source>
        <strain evidence="9 10">Grell-BS-1999</strain>
    </source>
</reference>
<dbReference type="PhylomeDB" id="B3RLD4"/>
<dbReference type="HOGENOM" id="CLU_071415_2_0_1"/>
<dbReference type="eggNOG" id="KOG3217">
    <property type="taxonomic scope" value="Eukaryota"/>
</dbReference>
<feature type="active site" description="Proton donor" evidence="6">
    <location>
        <position position="108"/>
    </location>
</feature>
<dbReference type="InParanoid" id="B3RLD4"/>
<feature type="domain" description="Phosphotyrosine protein phosphatase I" evidence="8">
    <location>
        <begin position="1"/>
        <end position="135"/>
    </location>
</feature>
<proteinExistence type="inferred from homology"/>
<gene>
    <name evidence="9" type="ORF">TRIADDRAFT_51967</name>
</gene>
<evidence type="ECO:0000256" key="4">
    <source>
        <dbReference type="ARBA" id="ARBA00022801"/>
    </source>
</evidence>
<evidence type="ECO:0000256" key="7">
    <source>
        <dbReference type="RuleBase" id="RU368115"/>
    </source>
</evidence>
<dbReference type="OrthoDB" id="3388at2759"/>
<organism evidence="9 10">
    <name type="scientific">Trichoplax adhaerens</name>
    <name type="common">Trichoplax reptans</name>
    <dbReference type="NCBI Taxonomy" id="10228"/>
    <lineage>
        <taxon>Eukaryota</taxon>
        <taxon>Metazoa</taxon>
        <taxon>Placozoa</taxon>
        <taxon>Uniplacotomia</taxon>
        <taxon>Trichoplacea</taxon>
        <taxon>Trichoplacidae</taxon>
        <taxon>Trichoplax</taxon>
    </lineage>
</organism>
<dbReference type="SMART" id="SM00226">
    <property type="entry name" value="LMWPc"/>
    <property type="match status" value="1"/>
</dbReference>
<dbReference type="InterPro" id="IPR050438">
    <property type="entry name" value="LMW_PTPase"/>
</dbReference>
<evidence type="ECO:0000259" key="8">
    <source>
        <dbReference type="SMART" id="SM00226"/>
    </source>
</evidence>
<dbReference type="GO" id="GO:0004725">
    <property type="term" value="F:protein tyrosine phosphatase activity"/>
    <property type="evidence" value="ECO:0000318"/>
    <property type="project" value="GO_Central"/>
</dbReference>
<evidence type="ECO:0000313" key="9">
    <source>
        <dbReference type="EMBL" id="EDV29523.1"/>
    </source>
</evidence>
<dbReference type="InterPro" id="IPR002115">
    <property type="entry name" value="Tyr_Pase_low_mol_wt_mml"/>
</dbReference>
<protein>
    <recommendedName>
        <fullName evidence="7">Low molecular weight phosphotyrosine protein phosphatase</fullName>
        <shortName evidence="7">LMW-PTP</shortName>
        <shortName evidence="7">LMW-PTPase</shortName>
        <ecNumber evidence="7">3.1.3.2</ecNumber>
        <ecNumber evidence="7">3.1.3.48</ecNumber>
    </recommendedName>
    <alternativeName>
        <fullName evidence="7">Low molecular weight cytosolic acid phosphatase</fullName>
    </alternativeName>
</protein>
<dbReference type="AlphaFoldDB" id="B3RLD4"/>
<sequence>MAEGIFINLVKERGIMNEWEIGSAATSTYEIGEPPDDRTMTVLSRHNIQDYSHFARQIRTEDYTKFEFIFGMDESNIRNIKHMSPRNSTASINLLGSFSGDKQKIIQDPYYSHNLTAFEKVYEQCLQSCKGFLDHVYQQNG</sequence>
<dbReference type="PRINTS" id="PR00720">
    <property type="entry name" value="MAMMALPTPASE"/>
</dbReference>
<dbReference type="FunFam" id="3.40.50.2300:FF:000105">
    <property type="entry name" value="Low molecular weight phosphotyrosine protein"/>
    <property type="match status" value="1"/>
</dbReference>